<evidence type="ECO:0000313" key="7">
    <source>
        <dbReference type="EMBL" id="KIJ37382.1"/>
    </source>
</evidence>
<name>A0A0C9V777_SPHS4</name>
<dbReference type="GO" id="GO:0005789">
    <property type="term" value="C:endoplasmic reticulum membrane"/>
    <property type="evidence" value="ECO:0007669"/>
    <property type="project" value="TreeGrafter"/>
</dbReference>
<keyword evidence="8" id="KW-1185">Reference proteome</keyword>
<feature type="non-terminal residue" evidence="7">
    <location>
        <position position="1"/>
    </location>
</feature>
<dbReference type="GO" id="GO:0000139">
    <property type="term" value="C:Golgi membrane"/>
    <property type="evidence" value="ECO:0007669"/>
    <property type="project" value="TreeGrafter"/>
</dbReference>
<sequence length="162" mass="18571">AFAFVTLSLASGLLWLAEIIEEHSQTAKVIGKRTIYGVIAFHVLLYIVDKDLPLKHTLFSIFCHLVYLTNFRRFPIITLTSVSFIASCVLVVTDHFLWFFYWTHMVEEARKASRRWRHPSVESAIVVPSFIDMATFFGICVWLVPLFLFLSLTANENALPTS</sequence>
<dbReference type="OrthoDB" id="28257at2759"/>
<evidence type="ECO:0000256" key="4">
    <source>
        <dbReference type="ARBA" id="ARBA00022989"/>
    </source>
</evidence>
<dbReference type="PANTHER" id="PTHR13144">
    <property type="entry name" value="TEX261 PROTEIN"/>
    <property type="match status" value="1"/>
</dbReference>
<feature type="non-terminal residue" evidence="7">
    <location>
        <position position="162"/>
    </location>
</feature>
<keyword evidence="5 6" id="KW-0472">Membrane</keyword>
<dbReference type="Pfam" id="PF04148">
    <property type="entry name" value="Erv26"/>
    <property type="match status" value="1"/>
</dbReference>
<dbReference type="GO" id="GO:0030134">
    <property type="term" value="C:COPII-coated ER to Golgi transport vesicle"/>
    <property type="evidence" value="ECO:0007669"/>
    <property type="project" value="TreeGrafter"/>
</dbReference>
<feature type="transmembrane region" description="Helical" evidence="6">
    <location>
        <begin position="76"/>
        <end position="102"/>
    </location>
</feature>
<dbReference type="AlphaFoldDB" id="A0A0C9V777"/>
<keyword evidence="4 6" id="KW-1133">Transmembrane helix</keyword>
<feature type="transmembrane region" description="Helical" evidence="6">
    <location>
        <begin position="123"/>
        <end position="150"/>
    </location>
</feature>
<comment type="subcellular location">
    <subcellularLocation>
        <location evidence="1">Membrane</location>
        <topology evidence="1">Multi-pass membrane protein</topology>
    </subcellularLocation>
</comment>
<evidence type="ECO:0000256" key="6">
    <source>
        <dbReference type="SAM" id="Phobius"/>
    </source>
</evidence>
<dbReference type="PANTHER" id="PTHR13144:SF0">
    <property type="entry name" value="PROTEIN TEX261"/>
    <property type="match status" value="1"/>
</dbReference>
<evidence type="ECO:0008006" key="9">
    <source>
        <dbReference type="Google" id="ProtNLM"/>
    </source>
</evidence>
<accession>A0A0C9V777</accession>
<comment type="similarity">
    <text evidence="2">Belongs to the SVP26 family.</text>
</comment>
<evidence type="ECO:0000313" key="8">
    <source>
        <dbReference type="Proteomes" id="UP000054279"/>
    </source>
</evidence>
<evidence type="ECO:0000256" key="1">
    <source>
        <dbReference type="ARBA" id="ARBA00004141"/>
    </source>
</evidence>
<dbReference type="EMBL" id="KN837169">
    <property type="protein sequence ID" value="KIJ37382.1"/>
    <property type="molecule type" value="Genomic_DNA"/>
</dbReference>
<proteinExistence type="inferred from homology"/>
<organism evidence="7 8">
    <name type="scientific">Sphaerobolus stellatus (strain SS14)</name>
    <dbReference type="NCBI Taxonomy" id="990650"/>
    <lineage>
        <taxon>Eukaryota</taxon>
        <taxon>Fungi</taxon>
        <taxon>Dikarya</taxon>
        <taxon>Basidiomycota</taxon>
        <taxon>Agaricomycotina</taxon>
        <taxon>Agaricomycetes</taxon>
        <taxon>Phallomycetidae</taxon>
        <taxon>Geastrales</taxon>
        <taxon>Sphaerobolaceae</taxon>
        <taxon>Sphaerobolus</taxon>
    </lineage>
</organism>
<evidence type="ECO:0000256" key="2">
    <source>
        <dbReference type="ARBA" id="ARBA00008096"/>
    </source>
</evidence>
<keyword evidence="3 6" id="KW-0812">Transmembrane</keyword>
<evidence type="ECO:0000256" key="3">
    <source>
        <dbReference type="ARBA" id="ARBA00022692"/>
    </source>
</evidence>
<dbReference type="HOGENOM" id="CLU_058268_3_0_1"/>
<evidence type="ECO:0000256" key="5">
    <source>
        <dbReference type="ARBA" id="ARBA00023136"/>
    </source>
</evidence>
<gene>
    <name evidence="7" type="ORF">M422DRAFT_100546</name>
</gene>
<dbReference type="GO" id="GO:0097020">
    <property type="term" value="F:COPII receptor activity"/>
    <property type="evidence" value="ECO:0007669"/>
    <property type="project" value="InterPro"/>
</dbReference>
<dbReference type="Proteomes" id="UP000054279">
    <property type="component" value="Unassembled WGS sequence"/>
</dbReference>
<protein>
    <recommendedName>
        <fullName evidence="9">DUF396-domain-containing protein</fullName>
    </recommendedName>
</protein>
<dbReference type="GO" id="GO:0006888">
    <property type="term" value="P:endoplasmic reticulum to Golgi vesicle-mediated transport"/>
    <property type="evidence" value="ECO:0007669"/>
    <property type="project" value="InterPro"/>
</dbReference>
<dbReference type="InterPro" id="IPR007277">
    <property type="entry name" value="Svp26/Tex261"/>
</dbReference>
<reference evidence="7 8" key="1">
    <citation type="submission" date="2014-06" db="EMBL/GenBank/DDBJ databases">
        <title>Evolutionary Origins and Diversification of the Mycorrhizal Mutualists.</title>
        <authorList>
            <consortium name="DOE Joint Genome Institute"/>
            <consortium name="Mycorrhizal Genomics Consortium"/>
            <person name="Kohler A."/>
            <person name="Kuo A."/>
            <person name="Nagy L.G."/>
            <person name="Floudas D."/>
            <person name="Copeland A."/>
            <person name="Barry K.W."/>
            <person name="Cichocki N."/>
            <person name="Veneault-Fourrey C."/>
            <person name="LaButti K."/>
            <person name="Lindquist E.A."/>
            <person name="Lipzen A."/>
            <person name="Lundell T."/>
            <person name="Morin E."/>
            <person name="Murat C."/>
            <person name="Riley R."/>
            <person name="Ohm R."/>
            <person name="Sun H."/>
            <person name="Tunlid A."/>
            <person name="Henrissat B."/>
            <person name="Grigoriev I.V."/>
            <person name="Hibbett D.S."/>
            <person name="Martin F."/>
        </authorList>
    </citation>
    <scope>NUCLEOTIDE SEQUENCE [LARGE SCALE GENOMIC DNA]</scope>
    <source>
        <strain evidence="7 8">SS14</strain>
    </source>
</reference>